<proteinExistence type="predicted"/>
<reference evidence="1 2" key="1">
    <citation type="submission" date="2024-01" db="EMBL/GenBank/DDBJ databases">
        <title>Pedobacter sp. nov., isolated from oil-contaminated soil.</title>
        <authorList>
            <person name="Le N.T.T."/>
        </authorList>
    </citation>
    <scope>NUCLEOTIDE SEQUENCE [LARGE SCALE GENOMIC DNA]</scope>
    <source>
        <strain evidence="1 2">VNH31</strain>
    </source>
</reference>
<evidence type="ECO:0000313" key="1">
    <source>
        <dbReference type="EMBL" id="MEE1885844.1"/>
    </source>
</evidence>
<dbReference type="Gene3D" id="3.40.50.1000">
    <property type="entry name" value="HAD superfamily/HAD-like"/>
    <property type="match status" value="1"/>
</dbReference>
<organism evidence="1 2">
    <name type="scientific">Pedobacter flavus</name>
    <dbReference type="NCBI Taxonomy" id="3113906"/>
    <lineage>
        <taxon>Bacteria</taxon>
        <taxon>Pseudomonadati</taxon>
        <taxon>Bacteroidota</taxon>
        <taxon>Sphingobacteriia</taxon>
        <taxon>Sphingobacteriales</taxon>
        <taxon>Sphingobacteriaceae</taxon>
        <taxon>Pedobacter</taxon>
    </lineage>
</organism>
<evidence type="ECO:0000313" key="2">
    <source>
        <dbReference type="Proteomes" id="UP001337681"/>
    </source>
</evidence>
<dbReference type="Gene3D" id="1.10.150.520">
    <property type="match status" value="1"/>
</dbReference>
<gene>
    <name evidence="1" type="ORF">VRU49_10490</name>
</gene>
<dbReference type="SUPFAM" id="SSF56784">
    <property type="entry name" value="HAD-like"/>
    <property type="match status" value="1"/>
</dbReference>
<dbReference type="InterPro" id="IPR023214">
    <property type="entry name" value="HAD_sf"/>
</dbReference>
<comment type="caution">
    <text evidence="1">The sequence shown here is derived from an EMBL/GenBank/DDBJ whole genome shotgun (WGS) entry which is preliminary data.</text>
</comment>
<dbReference type="Proteomes" id="UP001337681">
    <property type="component" value="Unassembled WGS sequence"/>
</dbReference>
<dbReference type="InterPro" id="IPR036412">
    <property type="entry name" value="HAD-like_sf"/>
</dbReference>
<sequence>MEIDLSKYKAICFNLDNVLYPEKDYLLQVYYLFAQFMEYTEQMDAAAITDFLKYEFETNGAEELFSKVQTKFKIPEKYEHNFNLLHCTARLPLKLLLFQSSLSLMQEAVGKGLEVIVLVDGNPEVQINKIKQIEWNGLEKDIKIYFTVEFGKDRLSAKNNLTEAINLTTDEVCWIDVKNP</sequence>
<name>A0ABU7H3E4_9SPHI</name>
<dbReference type="RefSeq" id="WP_330146736.1">
    <property type="nucleotide sequence ID" value="NZ_JAZDQU010000002.1"/>
</dbReference>
<keyword evidence="2" id="KW-1185">Reference proteome</keyword>
<accession>A0ABU7H3E4</accession>
<dbReference type="EMBL" id="JAZDQU010000002">
    <property type="protein sequence ID" value="MEE1885844.1"/>
    <property type="molecule type" value="Genomic_DNA"/>
</dbReference>
<protein>
    <submittedName>
        <fullName evidence="1">Haloacid dehalogenase</fullName>
    </submittedName>
</protein>